<dbReference type="Proteomes" id="UP000251960">
    <property type="component" value="Chromosome 9"/>
</dbReference>
<accession>A0A3L6D979</accession>
<gene>
    <name evidence="1" type="ORF">Zm00014a_014689</name>
</gene>
<dbReference type="PANTHER" id="PTHR48299">
    <property type="entry name" value="ACT DOMAIN-CONTAINING PROTEIN ACR9"/>
    <property type="match status" value="1"/>
</dbReference>
<dbReference type="PANTHER" id="PTHR48299:SF2">
    <property type="entry name" value="ATP-DEPENDENT DNA HELICASE"/>
    <property type="match status" value="1"/>
</dbReference>
<dbReference type="AlphaFoldDB" id="A0A3L6D979"/>
<organism evidence="1 2">
    <name type="scientific">Zea mays</name>
    <name type="common">Maize</name>
    <dbReference type="NCBI Taxonomy" id="4577"/>
    <lineage>
        <taxon>Eukaryota</taxon>
        <taxon>Viridiplantae</taxon>
        <taxon>Streptophyta</taxon>
        <taxon>Embryophyta</taxon>
        <taxon>Tracheophyta</taxon>
        <taxon>Spermatophyta</taxon>
        <taxon>Magnoliopsida</taxon>
        <taxon>Liliopsida</taxon>
        <taxon>Poales</taxon>
        <taxon>Poaceae</taxon>
        <taxon>PACMAD clade</taxon>
        <taxon>Panicoideae</taxon>
        <taxon>Andropogonodae</taxon>
        <taxon>Andropogoneae</taxon>
        <taxon>Tripsacinae</taxon>
        <taxon>Zea</taxon>
    </lineage>
</organism>
<reference evidence="1 2" key="1">
    <citation type="journal article" date="2018" name="Nat. Genet.">
        <title>Extensive intraspecific gene order and gene structural variations between Mo17 and other maize genomes.</title>
        <authorList>
            <person name="Sun S."/>
            <person name="Zhou Y."/>
            <person name="Chen J."/>
            <person name="Shi J."/>
            <person name="Zhao H."/>
            <person name="Zhao H."/>
            <person name="Song W."/>
            <person name="Zhang M."/>
            <person name="Cui Y."/>
            <person name="Dong X."/>
            <person name="Liu H."/>
            <person name="Ma X."/>
            <person name="Jiao Y."/>
            <person name="Wang B."/>
            <person name="Wei X."/>
            <person name="Stein J.C."/>
            <person name="Glaubitz J.C."/>
            <person name="Lu F."/>
            <person name="Yu G."/>
            <person name="Liang C."/>
            <person name="Fengler K."/>
            <person name="Li B."/>
            <person name="Rafalski A."/>
            <person name="Schnable P.S."/>
            <person name="Ware D.H."/>
            <person name="Buckler E.S."/>
            <person name="Lai J."/>
        </authorList>
    </citation>
    <scope>NUCLEOTIDE SEQUENCE [LARGE SCALE GENOMIC DNA]</scope>
    <source>
        <strain evidence="2">cv. Missouri 17</strain>
        <tissue evidence="1">Seedling</tissue>
    </source>
</reference>
<evidence type="ECO:0000313" key="1">
    <source>
        <dbReference type="EMBL" id="PWZ04908.1"/>
    </source>
</evidence>
<dbReference type="SUPFAM" id="SSF54001">
    <property type="entry name" value="Cysteine proteinases"/>
    <property type="match status" value="2"/>
</dbReference>
<evidence type="ECO:0008006" key="3">
    <source>
        <dbReference type="Google" id="ProtNLM"/>
    </source>
</evidence>
<dbReference type="InterPro" id="IPR012340">
    <property type="entry name" value="NA-bd_OB-fold"/>
</dbReference>
<protein>
    <recommendedName>
        <fullName evidence="3">Ubiquitin-like protease family profile domain-containing protein</fullName>
    </recommendedName>
</protein>
<sequence length="637" mass="74609">MEPTVLNRERNAADRQKRMPMLFDDYRDEDYYVLPRKFSIVARVEVKFPIEPRYRDRQHFILSDINGSKIEAMTSSYETVKHFNNLLHEKHVFKMHNVDFSISMGEHQFRHISGPMELYLTRQTVVEPYTVPFQMPPFPKHIFLSLADIAELPNRTLVDIMAIVVHLDIIHRTMWGPFRKIVVMDARWSLHAIKVWGDLLNKNALRWVLAKENCSIIIGTMFRRFRRQGVHSNKHKKFSLLKGLERQIKIVAEHKELNRDKWVSCGLWMVNYMEYWTGSSLSNNITQNDITKFRFKLPAILWNSRLNTKKGHQETNHHADEDGGSSCDVEIIKTPCELPISLNASSQVQPFISSCALPATLTSTNTQELMSALCTYIMEIDDAEYLEKHWIQSTKPYPISLSLQQLKNILDVNKPMDKDCFNIAVRMIACSDALFLLENKYHYMDLQFCSITNYGQDPRLRARLDTNVLANLFECWPDMEYTISDCSQILLPFCFLGHFSLYVFNMNTRSIYIMDSMPLPSWFKGNDPSMHYIHKIHNIANNMNVAIELANPTWKDDIYMWRRIVPSWVPKTLNWDLSGFLVINFMHSWNGKRLPCISTTSSVLRTKFLVELMKYQENECNDNIPEEIQKIIKRISV</sequence>
<evidence type="ECO:0000313" key="2">
    <source>
        <dbReference type="Proteomes" id="UP000251960"/>
    </source>
</evidence>
<comment type="caution">
    <text evidence="1">The sequence shown here is derived from an EMBL/GenBank/DDBJ whole genome shotgun (WGS) entry which is preliminary data.</text>
</comment>
<dbReference type="InterPro" id="IPR038765">
    <property type="entry name" value="Papain-like_cys_pep_sf"/>
</dbReference>
<dbReference type="EMBL" id="NCVQ01000010">
    <property type="protein sequence ID" value="PWZ04908.1"/>
    <property type="molecule type" value="Genomic_DNA"/>
</dbReference>
<proteinExistence type="predicted"/>
<dbReference type="Gene3D" id="3.40.395.10">
    <property type="entry name" value="Adenoviral Proteinase, Chain A"/>
    <property type="match status" value="1"/>
</dbReference>
<name>A0A3L6D979_MAIZE</name>
<dbReference type="ExpressionAtlas" id="A0A3L6D979">
    <property type="expression patterns" value="baseline and differential"/>
</dbReference>
<dbReference type="Gene3D" id="2.40.50.140">
    <property type="entry name" value="Nucleic acid-binding proteins"/>
    <property type="match status" value="1"/>
</dbReference>